<dbReference type="AlphaFoldDB" id="A0A3E2BJ51"/>
<sequence>MTDSLNFGRLRKTGPENISLMREKPSTRIILKLRAPIFLKEEGDPGA</sequence>
<gene>
    <name evidence="1" type="ORF">OP8BY_2470</name>
</gene>
<protein>
    <submittedName>
        <fullName evidence="1">Uncharacterized protein</fullName>
    </submittedName>
</protein>
<evidence type="ECO:0000313" key="1">
    <source>
        <dbReference type="EMBL" id="RFT14692.1"/>
    </source>
</evidence>
<organism evidence="1 2">
    <name type="scientific">Candidatus Saccharicenans subterraneus</name>
    <dbReference type="NCBI Taxonomy" id="2508984"/>
    <lineage>
        <taxon>Bacteria</taxon>
        <taxon>Candidatus Aminicenantota</taxon>
        <taxon>Candidatus Aminicenantia</taxon>
        <taxon>Candidatus Aminicenantales</taxon>
        <taxon>Candidatus Saccharicenantaceae</taxon>
        <taxon>Candidatus Saccharicenans</taxon>
    </lineage>
</organism>
<evidence type="ECO:0000313" key="2">
    <source>
        <dbReference type="Proteomes" id="UP000257323"/>
    </source>
</evidence>
<dbReference type="Proteomes" id="UP000257323">
    <property type="component" value="Unassembled WGS sequence"/>
</dbReference>
<name>A0A3E2BJ51_9BACT</name>
<proteinExistence type="predicted"/>
<accession>A0A3E2BJ51</accession>
<dbReference type="EMBL" id="QUAH01000023">
    <property type="protein sequence ID" value="RFT14692.1"/>
    <property type="molecule type" value="Genomic_DNA"/>
</dbReference>
<comment type="caution">
    <text evidence="1">The sequence shown here is derived from an EMBL/GenBank/DDBJ whole genome shotgun (WGS) entry which is preliminary data.</text>
</comment>
<reference evidence="1 2" key="1">
    <citation type="submission" date="2018-08" db="EMBL/GenBank/DDBJ databases">
        <title>Genome analysis of the thermophilic bacterium of the candidate phylum Aminicenantes from deep subsurface aquifer revealed its physiology and ecological role.</title>
        <authorList>
            <person name="Kadnikov V.V."/>
            <person name="Mardanov A.V."/>
            <person name="Beletsky A.V."/>
            <person name="Karnachuk O.V."/>
            <person name="Ravin N.V."/>
        </authorList>
    </citation>
    <scope>NUCLEOTIDE SEQUENCE [LARGE SCALE GENOMIC DNA]</scope>
    <source>
        <strain evidence="1">BY38</strain>
    </source>
</reference>